<evidence type="ECO:0000256" key="2">
    <source>
        <dbReference type="SAM" id="MobiDB-lite"/>
    </source>
</evidence>
<dbReference type="RefSeq" id="WP_144902724.1">
    <property type="nucleotide sequence ID" value="NZ_JACHOA010000001.1"/>
</dbReference>
<dbReference type="Gene3D" id="1.25.40.10">
    <property type="entry name" value="Tetratricopeptide repeat domain"/>
    <property type="match status" value="1"/>
</dbReference>
<dbReference type="SUPFAM" id="SSF110997">
    <property type="entry name" value="Sporulation related repeat"/>
    <property type="match status" value="1"/>
</dbReference>
<proteinExistence type="predicted"/>
<dbReference type="GO" id="GO:0051301">
    <property type="term" value="P:cell division"/>
    <property type="evidence" value="ECO:0007669"/>
    <property type="project" value="UniProtKB-KW"/>
</dbReference>
<keyword evidence="1" id="KW-0802">TPR repeat</keyword>
<dbReference type="SMART" id="SM00028">
    <property type="entry name" value="TPR"/>
    <property type="match status" value="1"/>
</dbReference>
<dbReference type="InterPro" id="IPR007730">
    <property type="entry name" value="SPOR-like_dom"/>
</dbReference>
<name>A0A7W7EU09_9SPHN</name>
<dbReference type="PROSITE" id="PS50005">
    <property type="entry name" value="TPR"/>
    <property type="match status" value="1"/>
</dbReference>
<keyword evidence="5" id="KW-1185">Reference proteome</keyword>
<evidence type="ECO:0000256" key="1">
    <source>
        <dbReference type="PROSITE-ProRule" id="PRU00339"/>
    </source>
</evidence>
<feature type="domain" description="SPOR" evidence="3">
    <location>
        <begin position="342"/>
        <end position="426"/>
    </location>
</feature>
<dbReference type="PROSITE" id="PS51257">
    <property type="entry name" value="PROKAR_LIPOPROTEIN"/>
    <property type="match status" value="1"/>
</dbReference>
<organism evidence="4 5">
    <name type="scientific">Novosphingobium taihuense</name>
    <dbReference type="NCBI Taxonomy" id="260085"/>
    <lineage>
        <taxon>Bacteria</taxon>
        <taxon>Pseudomonadati</taxon>
        <taxon>Pseudomonadota</taxon>
        <taxon>Alphaproteobacteria</taxon>
        <taxon>Sphingomonadales</taxon>
        <taxon>Sphingomonadaceae</taxon>
        <taxon>Novosphingobium</taxon>
    </lineage>
</organism>
<reference evidence="4 5" key="1">
    <citation type="submission" date="2020-08" db="EMBL/GenBank/DDBJ databases">
        <title>Genomic Encyclopedia of Type Strains, Phase IV (KMG-IV): sequencing the most valuable type-strain genomes for metagenomic binning, comparative biology and taxonomic classification.</title>
        <authorList>
            <person name="Goeker M."/>
        </authorList>
    </citation>
    <scope>NUCLEOTIDE SEQUENCE [LARGE SCALE GENOMIC DNA]</scope>
    <source>
        <strain evidence="4 5">DSM 17507</strain>
    </source>
</reference>
<dbReference type="Proteomes" id="UP000538566">
    <property type="component" value="Unassembled WGS sequence"/>
</dbReference>
<feature type="region of interest" description="Disordered" evidence="2">
    <location>
        <begin position="282"/>
        <end position="302"/>
    </location>
</feature>
<dbReference type="InterPro" id="IPR011990">
    <property type="entry name" value="TPR-like_helical_dom_sf"/>
</dbReference>
<accession>A0A7W7EU09</accession>
<dbReference type="SUPFAM" id="SSF48452">
    <property type="entry name" value="TPR-like"/>
    <property type="match status" value="1"/>
</dbReference>
<feature type="region of interest" description="Disordered" evidence="2">
    <location>
        <begin position="425"/>
        <end position="444"/>
    </location>
</feature>
<dbReference type="OrthoDB" id="7388953at2"/>
<dbReference type="AlphaFoldDB" id="A0A7W7EU09"/>
<keyword evidence="4" id="KW-0132">Cell division</keyword>
<evidence type="ECO:0000313" key="5">
    <source>
        <dbReference type="Proteomes" id="UP000538566"/>
    </source>
</evidence>
<protein>
    <submittedName>
        <fullName evidence="4">Flp pilus assembly protein TadD/cell division protein FtsN</fullName>
    </submittedName>
</protein>
<dbReference type="InterPro" id="IPR036680">
    <property type="entry name" value="SPOR-like_sf"/>
</dbReference>
<gene>
    <name evidence="4" type="ORF">GGR37_000116</name>
</gene>
<evidence type="ECO:0000313" key="4">
    <source>
        <dbReference type="EMBL" id="MBB4611870.1"/>
    </source>
</evidence>
<feature type="repeat" description="TPR" evidence="1">
    <location>
        <begin position="76"/>
        <end position="109"/>
    </location>
</feature>
<keyword evidence="4" id="KW-0131">Cell cycle</keyword>
<dbReference type="GO" id="GO:0042834">
    <property type="term" value="F:peptidoglycan binding"/>
    <property type="evidence" value="ECO:0007669"/>
    <property type="project" value="InterPro"/>
</dbReference>
<dbReference type="Pfam" id="PF05036">
    <property type="entry name" value="SPOR"/>
    <property type="match status" value="1"/>
</dbReference>
<sequence>MTNRFSAFAATLGSPNRATRLAISTALAAGVLTGCTAGGAHPDKFASSAQTALARGSATAAVDNAEKAVLADPRNAAYRVLLGNAYLKAGRFESARQAYDEAMDLGEDSSRTALSLALADIALGRHGEAIDTLNSYRDSLPASDYGLALALAGQPQQGAQILGQALRGGENTPKVRQNLALAYALSGMWREARTMAAQDVPADQLGDRMEQWALMGYSERTRDRVATLLGVPLRGDTGQPQALALANFPAAEQLATEAATRAEPAAAAPALAEAAVMELPATETSTPAPALADSSSQSQQTQLALIDLPASQPTASQPYVRPAAAAPARKAAVAAAKPVAVPTKAGTHLVQLGSFSTAEGARRAWRHYTARNPSLNGFTNVTTQVSVNGKQFWRVQAAGFGGFASASSMCGSVKSRGGVCLVMRGNGPATPGQQRPTETRMAKR</sequence>
<dbReference type="InterPro" id="IPR019734">
    <property type="entry name" value="TPR_rpt"/>
</dbReference>
<evidence type="ECO:0000259" key="3">
    <source>
        <dbReference type="PROSITE" id="PS51724"/>
    </source>
</evidence>
<dbReference type="Pfam" id="PF12895">
    <property type="entry name" value="ANAPC3"/>
    <property type="match status" value="1"/>
</dbReference>
<dbReference type="PROSITE" id="PS51724">
    <property type="entry name" value="SPOR"/>
    <property type="match status" value="1"/>
</dbReference>
<dbReference type="Gene3D" id="3.30.70.1070">
    <property type="entry name" value="Sporulation related repeat"/>
    <property type="match status" value="1"/>
</dbReference>
<feature type="compositionally biased region" description="Low complexity" evidence="2">
    <location>
        <begin position="288"/>
        <end position="302"/>
    </location>
</feature>
<dbReference type="EMBL" id="JACHOA010000001">
    <property type="protein sequence ID" value="MBB4611870.1"/>
    <property type="molecule type" value="Genomic_DNA"/>
</dbReference>
<comment type="caution">
    <text evidence="4">The sequence shown here is derived from an EMBL/GenBank/DDBJ whole genome shotgun (WGS) entry which is preliminary data.</text>
</comment>